<feature type="chain" id="PRO_5008912748" evidence="1">
    <location>
        <begin position="20"/>
        <end position="322"/>
    </location>
</feature>
<keyword evidence="3" id="KW-1185">Reference proteome</keyword>
<feature type="signal peptide" evidence="1">
    <location>
        <begin position="1"/>
        <end position="19"/>
    </location>
</feature>
<dbReference type="Pfam" id="PF16868">
    <property type="entry name" value="NMT1_3"/>
    <property type="match status" value="1"/>
</dbReference>
<proteinExistence type="predicted"/>
<accession>A0A1D2YTM9</accession>
<organism evidence="2 3">
    <name type="scientific">Vulcanibacillus modesticaldus</name>
    <dbReference type="NCBI Taxonomy" id="337097"/>
    <lineage>
        <taxon>Bacteria</taxon>
        <taxon>Bacillati</taxon>
        <taxon>Bacillota</taxon>
        <taxon>Bacilli</taxon>
        <taxon>Bacillales</taxon>
        <taxon>Bacillaceae</taxon>
        <taxon>Vulcanibacillus</taxon>
    </lineage>
</organism>
<gene>
    <name evidence="2" type="ORF">BHF71_02400</name>
</gene>
<dbReference type="OrthoDB" id="9776669at2"/>
<dbReference type="STRING" id="337097.BHF71_02400"/>
<reference evidence="2 3" key="1">
    <citation type="submission" date="2016-09" db="EMBL/GenBank/DDBJ databases">
        <title>Draft genome sequence for the type strain of Vulcanibacillus modesticaldus BR, a strictly anaerobic, moderately thermophilic, and nitrate-reducing bacterium from deep sea-hydrothermal vents of the Mid-Atlantic Ridge.</title>
        <authorList>
            <person name="Abin C.A."/>
            <person name="Hollibaugh J.T."/>
        </authorList>
    </citation>
    <scope>NUCLEOTIDE SEQUENCE [LARGE SCALE GENOMIC DNA]</scope>
    <source>
        <strain evidence="2 3">BR</strain>
    </source>
</reference>
<dbReference type="EMBL" id="MIJF01000035">
    <property type="protein sequence ID" value="OEF99054.1"/>
    <property type="molecule type" value="Genomic_DNA"/>
</dbReference>
<evidence type="ECO:0000313" key="2">
    <source>
        <dbReference type="EMBL" id="OEF99054.1"/>
    </source>
</evidence>
<dbReference type="SUPFAM" id="SSF53850">
    <property type="entry name" value="Periplasmic binding protein-like II"/>
    <property type="match status" value="1"/>
</dbReference>
<dbReference type="AlphaFoldDB" id="A0A1D2YTM9"/>
<evidence type="ECO:0000256" key="1">
    <source>
        <dbReference type="SAM" id="SignalP"/>
    </source>
</evidence>
<protein>
    <submittedName>
        <fullName evidence="2">C4-dicarboxylate ABC transporter substrate-binding protein</fullName>
    </submittedName>
</protein>
<keyword evidence="1" id="KW-0732">Signal</keyword>
<dbReference type="PANTHER" id="PTHR42941">
    <property type="entry name" value="SLL1037 PROTEIN"/>
    <property type="match status" value="1"/>
</dbReference>
<dbReference type="NCBIfam" id="TIGR02122">
    <property type="entry name" value="TRAP_TAXI"/>
    <property type="match status" value="1"/>
</dbReference>
<sequence length="322" mass="34233">MKKKMFLLALALVTVFALAACSTGNEEGEKAPSQLIIATGGTSGTYYPLGGGIAQIITDNTNVSATAQSTGASVENMRLLQNKEVDLAFTQTDIADYANNGKLMFESGKVDNLQGIASLYYETVQLVVPANSDIKSVADLKGKRVSVGAPGSGVEANARQILEIYGLTFDDLKAEYLSFGDSSSKIKDGNLDAAFVTAGAPTSAVTELSATKGVKLVSLDSDKIAELVSKYPFYVKQTIPANTYSGLDKDVDTVAVKAMLVVRKGLPEDLVYDITKSIFENTDKLVTINAKAKNISLDNALEGMSLEIHPGALKYYQEKGLK</sequence>
<name>A0A1D2YTM9_9BACI</name>
<dbReference type="PROSITE" id="PS51257">
    <property type="entry name" value="PROKAR_LIPOPROTEIN"/>
    <property type="match status" value="1"/>
</dbReference>
<dbReference type="RefSeq" id="WP_069657031.1">
    <property type="nucleotide sequence ID" value="NZ_MIJF01000035.1"/>
</dbReference>
<dbReference type="PANTHER" id="PTHR42941:SF1">
    <property type="entry name" value="SLL1037 PROTEIN"/>
    <property type="match status" value="1"/>
</dbReference>
<comment type="caution">
    <text evidence="2">The sequence shown here is derived from an EMBL/GenBank/DDBJ whole genome shotgun (WGS) entry which is preliminary data.</text>
</comment>
<evidence type="ECO:0000313" key="3">
    <source>
        <dbReference type="Proteomes" id="UP000243739"/>
    </source>
</evidence>
<dbReference type="InterPro" id="IPR011852">
    <property type="entry name" value="TRAP_TAXI"/>
</dbReference>
<dbReference type="Proteomes" id="UP000243739">
    <property type="component" value="Unassembled WGS sequence"/>
</dbReference>
<dbReference type="CDD" id="cd13567">
    <property type="entry name" value="PBP2_TtGluBP"/>
    <property type="match status" value="1"/>
</dbReference>
<dbReference type="Gene3D" id="3.40.190.10">
    <property type="entry name" value="Periplasmic binding protein-like II"/>
    <property type="match status" value="2"/>
</dbReference>